<dbReference type="Proteomes" id="UP000238479">
    <property type="component" value="Chromosome 6"/>
</dbReference>
<dbReference type="EMBL" id="PDCK01000044">
    <property type="protein sequence ID" value="PRQ24959.1"/>
    <property type="molecule type" value="Genomic_DNA"/>
</dbReference>
<organism evidence="1 2">
    <name type="scientific">Rosa chinensis</name>
    <name type="common">China rose</name>
    <dbReference type="NCBI Taxonomy" id="74649"/>
    <lineage>
        <taxon>Eukaryota</taxon>
        <taxon>Viridiplantae</taxon>
        <taxon>Streptophyta</taxon>
        <taxon>Embryophyta</taxon>
        <taxon>Tracheophyta</taxon>
        <taxon>Spermatophyta</taxon>
        <taxon>Magnoliopsida</taxon>
        <taxon>eudicotyledons</taxon>
        <taxon>Gunneridae</taxon>
        <taxon>Pentapetalae</taxon>
        <taxon>rosids</taxon>
        <taxon>fabids</taxon>
        <taxon>Rosales</taxon>
        <taxon>Rosaceae</taxon>
        <taxon>Rosoideae</taxon>
        <taxon>Rosoideae incertae sedis</taxon>
        <taxon>Rosa</taxon>
    </lineage>
</organism>
<protein>
    <submittedName>
        <fullName evidence="1">Uncharacterized protein</fullName>
    </submittedName>
</protein>
<dbReference type="Gramene" id="PRQ24959">
    <property type="protein sequence ID" value="PRQ24959"/>
    <property type="gene ID" value="RchiOBHm_Chr6g0278251"/>
</dbReference>
<dbReference type="AlphaFoldDB" id="A0A2P6PSP5"/>
<keyword evidence="2" id="KW-1185">Reference proteome</keyword>
<name>A0A2P6PSP5_ROSCH</name>
<accession>A0A2P6PSP5</accession>
<comment type="caution">
    <text evidence="1">The sequence shown here is derived from an EMBL/GenBank/DDBJ whole genome shotgun (WGS) entry which is preliminary data.</text>
</comment>
<evidence type="ECO:0000313" key="1">
    <source>
        <dbReference type="EMBL" id="PRQ24959.1"/>
    </source>
</evidence>
<sequence>MRSGSICRRPIVFTSPLGSSTKARCRSVPECSFLSGRAFGYGDENQGLHILSSHARERHFTLPYL</sequence>
<reference evidence="1 2" key="1">
    <citation type="journal article" date="2018" name="Nat. Genet.">
        <title>The Rosa genome provides new insights in the design of modern roses.</title>
        <authorList>
            <person name="Bendahmane M."/>
        </authorList>
    </citation>
    <scope>NUCLEOTIDE SEQUENCE [LARGE SCALE GENOMIC DNA]</scope>
    <source>
        <strain evidence="2">cv. Old Blush</strain>
    </source>
</reference>
<evidence type="ECO:0000313" key="2">
    <source>
        <dbReference type="Proteomes" id="UP000238479"/>
    </source>
</evidence>
<proteinExistence type="predicted"/>
<gene>
    <name evidence="1" type="ORF">RchiOBHm_Chr6g0278251</name>
</gene>